<evidence type="ECO:0000313" key="2">
    <source>
        <dbReference type="Proteomes" id="UP000297452"/>
    </source>
</evidence>
<keyword evidence="2" id="KW-1185">Reference proteome</keyword>
<comment type="caution">
    <text evidence="1">The sequence shown here is derived from an EMBL/GenBank/DDBJ whole genome shotgun (WGS) entry which is preliminary data.</text>
</comment>
<dbReference type="PROSITE" id="PS51257">
    <property type="entry name" value="PROKAR_LIPOPROTEIN"/>
    <property type="match status" value="1"/>
</dbReference>
<accession>A0A4Z1HNE6</accession>
<sequence>MFAVARELVWGGGGLVLGCNEFRDRPSVSSVCETSGSCKLTRMRFTRAAVLLLAANRDFGNPDENWDKELCDIIRDEIYVLDIDDDGEADEYSERVMCWFDVKSVVSLLHLLSCVNSGEWQRGRYDRRGEKYPVRSALLAILGMMAICRSELEGECGEYVQRRDE</sequence>
<name>A0A4Z1HNE6_9HELO</name>
<proteinExistence type="predicted"/>
<gene>
    <name evidence="1" type="ORF">BOTNAR_0402g00100</name>
</gene>
<protein>
    <submittedName>
        <fullName evidence="1">Uncharacterized protein</fullName>
    </submittedName>
</protein>
<reference evidence="1 2" key="1">
    <citation type="submission" date="2017-12" db="EMBL/GenBank/DDBJ databases">
        <title>Comparative genomics of Botrytis spp.</title>
        <authorList>
            <person name="Valero-Jimenez C.A."/>
            <person name="Tapia P."/>
            <person name="Veloso J."/>
            <person name="Silva-Moreno E."/>
            <person name="Staats M."/>
            <person name="Valdes J.H."/>
            <person name="Van Kan J.A.L."/>
        </authorList>
    </citation>
    <scope>NUCLEOTIDE SEQUENCE [LARGE SCALE GENOMIC DNA]</scope>
    <source>
        <strain evidence="1 2">MUCL2120</strain>
    </source>
</reference>
<dbReference type="Proteomes" id="UP000297452">
    <property type="component" value="Unassembled WGS sequence"/>
</dbReference>
<organism evidence="1 2">
    <name type="scientific">Botryotinia narcissicola</name>
    <dbReference type="NCBI Taxonomy" id="278944"/>
    <lineage>
        <taxon>Eukaryota</taxon>
        <taxon>Fungi</taxon>
        <taxon>Dikarya</taxon>
        <taxon>Ascomycota</taxon>
        <taxon>Pezizomycotina</taxon>
        <taxon>Leotiomycetes</taxon>
        <taxon>Helotiales</taxon>
        <taxon>Sclerotiniaceae</taxon>
        <taxon>Botryotinia</taxon>
    </lineage>
</organism>
<dbReference type="EMBL" id="PQXJ01000402">
    <property type="protein sequence ID" value="TGO50211.1"/>
    <property type="molecule type" value="Genomic_DNA"/>
</dbReference>
<dbReference type="AlphaFoldDB" id="A0A4Z1HNE6"/>
<evidence type="ECO:0000313" key="1">
    <source>
        <dbReference type="EMBL" id="TGO50211.1"/>
    </source>
</evidence>